<organism evidence="2 3">
    <name type="scientific">Phytophthora fragariaefolia</name>
    <dbReference type="NCBI Taxonomy" id="1490495"/>
    <lineage>
        <taxon>Eukaryota</taxon>
        <taxon>Sar</taxon>
        <taxon>Stramenopiles</taxon>
        <taxon>Oomycota</taxon>
        <taxon>Peronosporomycetes</taxon>
        <taxon>Peronosporales</taxon>
        <taxon>Peronosporaceae</taxon>
        <taxon>Phytophthora</taxon>
    </lineage>
</organism>
<protein>
    <submittedName>
        <fullName evidence="2">Unnamed protein product</fullName>
    </submittedName>
</protein>
<dbReference type="AlphaFoldDB" id="A0A9W7DBJ3"/>
<proteinExistence type="predicted"/>
<dbReference type="OrthoDB" id="127900at2759"/>
<accession>A0A9W7DBJ3</accession>
<comment type="caution">
    <text evidence="2">The sequence shown here is derived from an EMBL/GenBank/DDBJ whole genome shotgun (WGS) entry which is preliminary data.</text>
</comment>
<evidence type="ECO:0000313" key="2">
    <source>
        <dbReference type="EMBL" id="GMG16494.1"/>
    </source>
</evidence>
<sequence length="298" mass="32744">MNAKATEQGSNVFALLESPALARVKDDVVGFLQFNYSWYDDDKAKERLLGWAHPELRNLLKYDSVHVFVGGAFRCTPKRFHQFVTLMMYDLLTELFVPVFFTSATNKTQDLYAKMFKCIEFSLGRQNNPIDVVCDFEAPLIAAIQGQFPSTPPDKIEVQGIAWVKTKIGARLDDKNLTAAALPSIDDIEDSDSEYCDDSGNRGSGDDADSLTPDGDLGMIIGEGEFASRARDVAAEGAIKVRMEAVGGGTCKIGISILMKRIFEEGSGMLSSKLLDETICCVYGELYSLRIVVSKVSS</sequence>
<dbReference type="Proteomes" id="UP001165121">
    <property type="component" value="Unassembled WGS sequence"/>
</dbReference>
<reference evidence="2" key="1">
    <citation type="submission" date="2023-04" db="EMBL/GenBank/DDBJ databases">
        <title>Phytophthora fragariaefolia NBRC 109709.</title>
        <authorList>
            <person name="Ichikawa N."/>
            <person name="Sato H."/>
            <person name="Tonouchi N."/>
        </authorList>
    </citation>
    <scope>NUCLEOTIDE SEQUENCE</scope>
    <source>
        <strain evidence="2">NBRC 109709</strain>
    </source>
</reference>
<dbReference type="EMBL" id="BSXT01018936">
    <property type="protein sequence ID" value="GMG16494.1"/>
    <property type="molecule type" value="Genomic_DNA"/>
</dbReference>
<keyword evidence="3" id="KW-1185">Reference proteome</keyword>
<gene>
    <name evidence="2" type="ORF">Pfra01_002979400</name>
</gene>
<evidence type="ECO:0000256" key="1">
    <source>
        <dbReference type="SAM" id="MobiDB-lite"/>
    </source>
</evidence>
<name>A0A9W7DBJ3_9STRA</name>
<feature type="region of interest" description="Disordered" evidence="1">
    <location>
        <begin position="189"/>
        <end position="211"/>
    </location>
</feature>
<evidence type="ECO:0000313" key="3">
    <source>
        <dbReference type="Proteomes" id="UP001165121"/>
    </source>
</evidence>